<dbReference type="InterPro" id="IPR034768">
    <property type="entry name" value="4FE4S_WBL"/>
</dbReference>
<dbReference type="AlphaFoldDB" id="A0A7I9XRT3"/>
<keyword evidence="5 11" id="KW-0408">Iron</keyword>
<evidence type="ECO:0000256" key="9">
    <source>
        <dbReference type="ARBA" id="ARBA00023157"/>
    </source>
</evidence>
<keyword evidence="11" id="KW-0963">Cytoplasm</keyword>
<keyword evidence="6 11" id="KW-0411">Iron-sulfur</keyword>
<comment type="similarity">
    <text evidence="2 11">Belongs to the WhiB family.</text>
</comment>
<feature type="binding site" evidence="11">
    <location>
        <position position="54"/>
    </location>
    <ligand>
        <name>[4Fe-4S] cluster</name>
        <dbReference type="ChEBI" id="CHEBI:49883"/>
    </ligand>
</feature>
<dbReference type="GO" id="GO:0046872">
    <property type="term" value="F:metal ion binding"/>
    <property type="evidence" value="ECO:0007669"/>
    <property type="project" value="UniProtKB-KW"/>
</dbReference>
<dbReference type="PANTHER" id="PTHR38839">
    <property type="entry name" value="TRANSCRIPTIONAL REGULATOR WHID-RELATED"/>
    <property type="match status" value="1"/>
</dbReference>
<name>A0A7I9XRT3_9MYCO</name>
<dbReference type="GO" id="GO:0003677">
    <property type="term" value="F:DNA binding"/>
    <property type="evidence" value="ECO:0007669"/>
    <property type="project" value="UniProtKB-UniRule"/>
</dbReference>
<evidence type="ECO:0000313" key="15">
    <source>
        <dbReference type="Proteomes" id="UP000465361"/>
    </source>
</evidence>
<evidence type="ECO:0000256" key="5">
    <source>
        <dbReference type="ARBA" id="ARBA00023004"/>
    </source>
</evidence>
<dbReference type="HAMAP" id="MF_01479">
    <property type="entry name" value="WhiB"/>
    <property type="match status" value="1"/>
</dbReference>
<feature type="domain" description="4Fe-4S Wbl-type" evidence="13">
    <location>
        <begin position="21"/>
        <end position="78"/>
    </location>
</feature>
<evidence type="ECO:0000313" key="14">
    <source>
        <dbReference type="EMBL" id="GFG72712.1"/>
    </source>
</evidence>
<comment type="PTM">
    <text evidence="11">The Fe-S cluster can be nitrosylated by nitric oxide (NO).</text>
</comment>
<evidence type="ECO:0000256" key="6">
    <source>
        <dbReference type="ARBA" id="ARBA00023014"/>
    </source>
</evidence>
<keyword evidence="3 11" id="KW-0004">4Fe-4S</keyword>
<evidence type="ECO:0000256" key="4">
    <source>
        <dbReference type="ARBA" id="ARBA00022723"/>
    </source>
</evidence>
<dbReference type="GO" id="GO:0035731">
    <property type="term" value="F:dinitrosyl-iron complex binding"/>
    <property type="evidence" value="ECO:0007669"/>
    <property type="project" value="UniProtKB-UniRule"/>
</dbReference>
<dbReference type="PANTHER" id="PTHR38839:SF4">
    <property type="entry name" value="TRANSCRIPTIONAL REGULATOR WHIB"/>
    <property type="match status" value="1"/>
</dbReference>
<comment type="function">
    <text evidence="11">Acts as a transcriptional regulator. Probably redox-responsive. The apo- but not holo-form probably binds DNA.</text>
</comment>
<comment type="caution">
    <text evidence="14">The sequence shown here is derived from an EMBL/GenBank/DDBJ whole genome shotgun (WGS) entry which is preliminary data.</text>
</comment>
<evidence type="ECO:0000256" key="10">
    <source>
        <dbReference type="ARBA" id="ARBA00023163"/>
    </source>
</evidence>
<dbReference type="GO" id="GO:0005737">
    <property type="term" value="C:cytoplasm"/>
    <property type="evidence" value="ECO:0007669"/>
    <property type="project" value="UniProtKB-SubCell"/>
</dbReference>
<evidence type="ECO:0000256" key="2">
    <source>
        <dbReference type="ARBA" id="ARBA00006597"/>
    </source>
</evidence>
<dbReference type="GO" id="GO:0045892">
    <property type="term" value="P:negative regulation of DNA-templated transcription"/>
    <property type="evidence" value="ECO:0007669"/>
    <property type="project" value="TreeGrafter"/>
</dbReference>
<dbReference type="Pfam" id="PF02467">
    <property type="entry name" value="Whib"/>
    <property type="match status" value="1"/>
</dbReference>
<sequence length="140" mass="15846">MTTIAGLIIHLDEQRWMLDALCTETDPEIFFPDKGGSVRDAKKICRRCDVRAECLDYALANGERFGVWGGLSERERRPMHRRARRIAPGRHGGWRPGAFGRDETRDETPRPHPNMPPRNKTRPTAKPDTKNPHHSIGGAA</sequence>
<feature type="compositionally biased region" description="Basic and acidic residues" evidence="12">
    <location>
        <begin position="100"/>
        <end position="110"/>
    </location>
</feature>
<keyword evidence="9 11" id="KW-1015">Disulfide bond</keyword>
<evidence type="ECO:0000256" key="7">
    <source>
        <dbReference type="ARBA" id="ARBA00023015"/>
    </source>
</evidence>
<feature type="region of interest" description="Disordered" evidence="12">
    <location>
        <begin position="76"/>
        <end position="140"/>
    </location>
</feature>
<dbReference type="InterPro" id="IPR003482">
    <property type="entry name" value="Whib"/>
</dbReference>
<accession>A0A7I9XRT3</accession>
<organism evidence="14 15">
    <name type="scientific">Mycobacterium botniense</name>
    <dbReference type="NCBI Taxonomy" id="84962"/>
    <lineage>
        <taxon>Bacteria</taxon>
        <taxon>Bacillati</taxon>
        <taxon>Actinomycetota</taxon>
        <taxon>Actinomycetes</taxon>
        <taxon>Mycobacteriales</taxon>
        <taxon>Mycobacteriaceae</taxon>
        <taxon>Mycobacterium</taxon>
    </lineage>
</organism>
<keyword evidence="7 11" id="KW-0805">Transcription regulation</keyword>
<evidence type="ECO:0000259" key="13">
    <source>
        <dbReference type="PROSITE" id="PS51674"/>
    </source>
</evidence>
<dbReference type="GO" id="GO:0045454">
    <property type="term" value="P:cell redox homeostasis"/>
    <property type="evidence" value="ECO:0007669"/>
    <property type="project" value="TreeGrafter"/>
</dbReference>
<evidence type="ECO:0000256" key="3">
    <source>
        <dbReference type="ARBA" id="ARBA00022485"/>
    </source>
</evidence>
<proteinExistence type="inferred from homology"/>
<reference evidence="14 15" key="1">
    <citation type="journal article" date="2019" name="Emerg. Microbes Infect.">
        <title>Comprehensive subspecies identification of 175 nontuberculous mycobacteria species based on 7547 genomic profiles.</title>
        <authorList>
            <person name="Matsumoto Y."/>
            <person name="Kinjo T."/>
            <person name="Motooka D."/>
            <person name="Nabeya D."/>
            <person name="Jung N."/>
            <person name="Uechi K."/>
            <person name="Horii T."/>
            <person name="Iida T."/>
            <person name="Fujita J."/>
            <person name="Nakamura S."/>
        </authorList>
    </citation>
    <scope>NUCLEOTIDE SEQUENCE [LARGE SCALE GENOMIC DNA]</scope>
    <source>
        <strain evidence="14 15">JCM 17322</strain>
    </source>
</reference>
<dbReference type="EMBL" id="BLKW01000002">
    <property type="protein sequence ID" value="GFG72712.1"/>
    <property type="molecule type" value="Genomic_DNA"/>
</dbReference>
<gene>
    <name evidence="11" type="primary">whiB</name>
    <name evidence="14" type="ORF">MBOT_00770</name>
</gene>
<dbReference type="GO" id="GO:0051539">
    <property type="term" value="F:4 iron, 4 sulfur cluster binding"/>
    <property type="evidence" value="ECO:0007669"/>
    <property type="project" value="UniProtKB-UniRule"/>
</dbReference>
<dbReference type="GO" id="GO:0047134">
    <property type="term" value="F:protein-disulfide reductase [NAD(P)H] activity"/>
    <property type="evidence" value="ECO:0007669"/>
    <property type="project" value="TreeGrafter"/>
</dbReference>
<comment type="subcellular location">
    <subcellularLocation>
        <location evidence="1 11">Cytoplasm</location>
    </subcellularLocation>
</comment>
<dbReference type="Proteomes" id="UP000465361">
    <property type="component" value="Unassembled WGS sequence"/>
</dbReference>
<evidence type="ECO:0000256" key="1">
    <source>
        <dbReference type="ARBA" id="ARBA00004496"/>
    </source>
</evidence>
<keyword evidence="8 11" id="KW-0238">DNA-binding</keyword>
<comment type="PTM">
    <text evidence="11">Upon Fe-S cluster removal intramolecular disulfide bonds are formed.</text>
</comment>
<evidence type="ECO:0000256" key="12">
    <source>
        <dbReference type="SAM" id="MobiDB-lite"/>
    </source>
</evidence>
<keyword evidence="10 11" id="KW-0804">Transcription</keyword>
<feature type="binding site" evidence="11">
    <location>
        <position position="48"/>
    </location>
    <ligand>
        <name>[4Fe-4S] cluster</name>
        <dbReference type="ChEBI" id="CHEBI:49883"/>
    </ligand>
</feature>
<dbReference type="PROSITE" id="PS51674">
    <property type="entry name" value="4FE4S_WBL"/>
    <property type="match status" value="1"/>
</dbReference>
<keyword evidence="15" id="KW-1185">Reference proteome</keyword>
<evidence type="ECO:0000256" key="8">
    <source>
        <dbReference type="ARBA" id="ARBA00023125"/>
    </source>
</evidence>
<feature type="binding site" evidence="11">
    <location>
        <position position="45"/>
    </location>
    <ligand>
        <name>[4Fe-4S] cluster</name>
        <dbReference type="ChEBI" id="CHEBI:49883"/>
    </ligand>
</feature>
<feature type="binding site" evidence="11">
    <location>
        <position position="22"/>
    </location>
    <ligand>
        <name>[4Fe-4S] cluster</name>
        <dbReference type="ChEBI" id="CHEBI:49883"/>
    </ligand>
</feature>
<protein>
    <recommendedName>
        <fullName evidence="11">Transcriptional regulator WhiB</fullName>
    </recommendedName>
</protein>
<comment type="cofactor">
    <cofactor evidence="11">
        <name>[4Fe-4S] cluster</name>
        <dbReference type="ChEBI" id="CHEBI:49883"/>
    </cofactor>
    <text evidence="11">Binds 1 [4Fe-4S] cluster per subunit. Following nitrosylation of the [4Fe-4S] cluster binds 1 [4Fe-8(NO)] cluster per subunit.</text>
</comment>
<feature type="compositionally biased region" description="Basic residues" evidence="12">
    <location>
        <begin position="77"/>
        <end position="88"/>
    </location>
</feature>
<keyword evidence="4 11" id="KW-0479">Metal-binding</keyword>
<evidence type="ECO:0000256" key="11">
    <source>
        <dbReference type="HAMAP-Rule" id="MF_01479"/>
    </source>
</evidence>